<name>A0ACC2UXC4_9TREE</name>
<evidence type="ECO:0000313" key="2">
    <source>
        <dbReference type="Proteomes" id="UP001227268"/>
    </source>
</evidence>
<accession>A0ACC2UXC4</accession>
<keyword evidence="2" id="KW-1185">Reference proteome</keyword>
<protein>
    <submittedName>
        <fullName evidence="1">Uncharacterized protein</fullName>
    </submittedName>
</protein>
<gene>
    <name evidence="1" type="ORF">QFC21_007114</name>
</gene>
<dbReference type="EMBL" id="JASBWT010000047">
    <property type="protein sequence ID" value="KAJ9091719.1"/>
    <property type="molecule type" value="Genomic_DNA"/>
</dbReference>
<dbReference type="Proteomes" id="UP001227268">
    <property type="component" value="Unassembled WGS sequence"/>
</dbReference>
<organism evidence="1 2">
    <name type="scientific">Naganishia friedmannii</name>
    <dbReference type="NCBI Taxonomy" id="89922"/>
    <lineage>
        <taxon>Eukaryota</taxon>
        <taxon>Fungi</taxon>
        <taxon>Dikarya</taxon>
        <taxon>Basidiomycota</taxon>
        <taxon>Agaricomycotina</taxon>
        <taxon>Tremellomycetes</taxon>
        <taxon>Filobasidiales</taxon>
        <taxon>Filobasidiaceae</taxon>
        <taxon>Naganishia</taxon>
    </lineage>
</organism>
<proteinExistence type="predicted"/>
<sequence length="188" mass="21046">MVRGRRHHVLQDVVRSRRRTPAPARSSAPAFIALPSSPPANTRSLPDDDRCDVWGYLLSTSHSTLLYALLEAATDPDTANARQLRLDLRTLYANTDGETAARLLKAMWQIDLKEGGNAQSHLNKFSAAHIELTQAADAFSDQVFACTIFESLPKSYRTSLPTCSKKANYVPKPSRRRHERMETTKLIQ</sequence>
<comment type="caution">
    <text evidence="1">The sequence shown here is derived from an EMBL/GenBank/DDBJ whole genome shotgun (WGS) entry which is preliminary data.</text>
</comment>
<reference evidence="1" key="1">
    <citation type="submission" date="2023-04" db="EMBL/GenBank/DDBJ databases">
        <title>Draft Genome sequencing of Naganishia species isolated from polar environments using Oxford Nanopore Technology.</title>
        <authorList>
            <person name="Leo P."/>
            <person name="Venkateswaran K."/>
        </authorList>
    </citation>
    <scope>NUCLEOTIDE SEQUENCE</scope>
    <source>
        <strain evidence="1">MNA-CCFEE 5423</strain>
    </source>
</reference>
<evidence type="ECO:0000313" key="1">
    <source>
        <dbReference type="EMBL" id="KAJ9091719.1"/>
    </source>
</evidence>